<dbReference type="Pfam" id="PF13620">
    <property type="entry name" value="CarboxypepD_reg"/>
    <property type="match status" value="1"/>
</dbReference>
<protein>
    <submittedName>
        <fullName evidence="10">TonB-dependent receptor</fullName>
    </submittedName>
</protein>
<evidence type="ECO:0000256" key="6">
    <source>
        <dbReference type="ARBA" id="ARBA00023136"/>
    </source>
</evidence>
<dbReference type="InterPro" id="IPR039426">
    <property type="entry name" value="TonB-dep_rcpt-like"/>
</dbReference>
<dbReference type="Gene3D" id="2.40.170.20">
    <property type="entry name" value="TonB-dependent receptor, beta-barrel domain"/>
    <property type="match status" value="1"/>
</dbReference>
<gene>
    <name evidence="10" type="ORF">RBB77_21630</name>
</gene>
<comment type="subcellular location">
    <subcellularLocation>
        <location evidence="1">Cell outer membrane</location>
        <topology evidence="1">Multi-pass membrane protein</topology>
    </subcellularLocation>
</comment>
<dbReference type="InterPro" id="IPR036942">
    <property type="entry name" value="Beta-barrel_TonB_sf"/>
</dbReference>
<sequence>MIMMTFDPRTPHYTKSSNSDCRPWTRLLMIILLCGFIGVANAQQDVGFIVGTVTDSSGGVVPSAKVHIINDSTGITQDLTTNESGYYRSQPLLPGTYSTVVSIGGFSTASTKGLIVDAAANVTANVRLEVGSLTTSVTVDATPPSLDVVDAEIGNTVDTRAAQQLPVNGRSVLALATLSAGVESAVGATSEGFTNRGTQASAIRISGGVPGGNNNLLDGVTNLQNYLGEVAINVKSDSVQEFRIMSGVIPAQFGYTSGGVINVITRSGANTLHGSLYEFFRNDALDANIAFPTPVFGKPELRFNNYGGTLGGPIKRNKAFFFGNYEVYSFVNDTPFYSSVPTLQERGGNFDDLGQLVKGVCTTVPIYDPTTGTSTTPRTQFANNTILPGQLDSVALAAQAAFYPLPNNTTGSYNPCTHANNYIASPKIISNERQGIARVDYLLGPKDSAFARFAYYLNYTNNGAGYGPLYNRNDTLQNYTGVLSETHTFSSSLLNDVRIAMLRSDFPFQGATANQDYAGQLGLANDTPTVAPIFTNGLSTINGVVGFRASTTIELVDDVTKTFGNHTLRFGFDGRFTEGYNNQCNPCSGNITFSPNQTAAGTNSSITSGTGNQYASFLVGAASTANAQLASGIAYRKLQYAGYVQDDWHATQRLTLNVGLRYDFQAQPTEKHNGIDDFDITQINPVNGYLGAVRYAGVDGNGRNFAKENFGDFGPRIGFALVLTSDNKTVMRGGFAIYYPTTAQASYDASAGNTNGFGTLTTTYASTTTNGPAFTLANGLPSVPSPPLGAGGGQNAFLGQSGYYVEPSAKDPQSQQSTLTISRELPYGMVLDVSYLGNHGTHFLLPAYNIDTLDPQYFSLGTAYLNTSVPNPYAGIVPGALGAKTITRANLLKPYPYMQNVYLSFPRGGHFDGNYLYVSAQRRADHGLQILGAYTYGKLMSLPIYTDLATTSGITQTGTGFQNPRNLDGDYSVDAIDVTHRGTISALYDLPFGRNQRFLSHSGVWDRLVSGFQYNVIMTAESGRPLGFTGATNQGIAIRPNFAPGVSVAAPHRSRSEWFNTAAFIDPPDYSFGNVPRYYSKVRGPGTLNFDMSIFKTTRITERTSLELRLEAFNALNHVNLLQPNTTFVAGTPANPANPTDEGGGNSSSNSNFGQVLGSQNARQIQLGAKLHF</sequence>
<accession>A0AAU7ZPV8</accession>
<dbReference type="PANTHER" id="PTHR30069">
    <property type="entry name" value="TONB-DEPENDENT OUTER MEMBRANE RECEPTOR"/>
    <property type="match status" value="1"/>
</dbReference>
<evidence type="ECO:0000256" key="2">
    <source>
        <dbReference type="ARBA" id="ARBA00022448"/>
    </source>
</evidence>
<dbReference type="RefSeq" id="WP_353063834.1">
    <property type="nucleotide sequence ID" value="NZ_CP132942.1"/>
</dbReference>
<dbReference type="InterPro" id="IPR057601">
    <property type="entry name" value="Oar-like_b-barrel"/>
</dbReference>
<evidence type="ECO:0000256" key="3">
    <source>
        <dbReference type="ARBA" id="ARBA00022452"/>
    </source>
</evidence>
<dbReference type="EMBL" id="CP132942">
    <property type="protein sequence ID" value="XCB32992.1"/>
    <property type="molecule type" value="Genomic_DNA"/>
</dbReference>
<dbReference type="GO" id="GO:0044718">
    <property type="term" value="P:siderophore transmembrane transport"/>
    <property type="evidence" value="ECO:0007669"/>
    <property type="project" value="TreeGrafter"/>
</dbReference>
<dbReference type="GO" id="GO:0009279">
    <property type="term" value="C:cell outer membrane"/>
    <property type="evidence" value="ECO:0007669"/>
    <property type="project" value="UniProtKB-SubCell"/>
</dbReference>
<keyword evidence="3" id="KW-1134">Transmembrane beta strand</keyword>
<keyword evidence="5" id="KW-0732">Signal</keyword>
<keyword evidence="2" id="KW-0813">Transport</keyword>
<proteinExistence type="predicted"/>
<evidence type="ECO:0000313" key="10">
    <source>
        <dbReference type="EMBL" id="XCB32992.1"/>
    </source>
</evidence>
<keyword evidence="4" id="KW-0812">Transmembrane</keyword>
<evidence type="ECO:0000259" key="9">
    <source>
        <dbReference type="Pfam" id="PF25183"/>
    </source>
</evidence>
<reference evidence="10" key="1">
    <citation type="submission" date="2023-08" db="EMBL/GenBank/DDBJ databases">
        <authorList>
            <person name="Messyasz A."/>
            <person name="Mannisto M.K."/>
            <person name="Kerkhof L.J."/>
            <person name="Haggblom M."/>
        </authorList>
    </citation>
    <scope>NUCLEOTIDE SEQUENCE</scope>
    <source>
        <strain evidence="10">X5P6</strain>
    </source>
</reference>
<keyword evidence="7" id="KW-0998">Cell outer membrane</keyword>
<feature type="domain" description="TonB-dependent transporter Oar-like beta-barrel" evidence="9">
    <location>
        <begin position="264"/>
        <end position="1166"/>
    </location>
</feature>
<dbReference type="SUPFAM" id="SSF56935">
    <property type="entry name" value="Porins"/>
    <property type="match status" value="1"/>
</dbReference>
<dbReference type="AlphaFoldDB" id="A0AAU7ZPV8"/>
<reference evidence="10" key="2">
    <citation type="journal article" date="2024" name="Environ. Microbiol.">
        <title>Genome analysis and description of Tunturibacter gen. nov. expands the diversity of Terriglobia in tundra soils.</title>
        <authorList>
            <person name="Messyasz A."/>
            <person name="Mannisto M.K."/>
            <person name="Kerkhof L.J."/>
            <person name="Haggblom M.M."/>
        </authorList>
    </citation>
    <scope>NUCLEOTIDE SEQUENCE</scope>
    <source>
        <strain evidence="10">X5P6</strain>
    </source>
</reference>
<evidence type="ECO:0000256" key="1">
    <source>
        <dbReference type="ARBA" id="ARBA00004571"/>
    </source>
</evidence>
<dbReference type="PANTHER" id="PTHR30069:SF29">
    <property type="entry name" value="HEMOGLOBIN AND HEMOGLOBIN-HAPTOGLOBIN-BINDING PROTEIN 1-RELATED"/>
    <property type="match status" value="1"/>
</dbReference>
<dbReference type="GO" id="GO:0015344">
    <property type="term" value="F:siderophore uptake transmembrane transporter activity"/>
    <property type="evidence" value="ECO:0007669"/>
    <property type="project" value="TreeGrafter"/>
</dbReference>
<evidence type="ECO:0000256" key="5">
    <source>
        <dbReference type="ARBA" id="ARBA00022729"/>
    </source>
</evidence>
<keyword evidence="6" id="KW-0472">Membrane</keyword>
<dbReference type="SUPFAM" id="SSF49464">
    <property type="entry name" value="Carboxypeptidase regulatory domain-like"/>
    <property type="match status" value="1"/>
</dbReference>
<evidence type="ECO:0000256" key="4">
    <source>
        <dbReference type="ARBA" id="ARBA00022692"/>
    </source>
</evidence>
<dbReference type="KEGG" id="tpsc:RBB77_21630"/>
<keyword evidence="10" id="KW-0675">Receptor</keyword>
<dbReference type="Pfam" id="PF25183">
    <property type="entry name" value="OMP_b-brl_4"/>
    <property type="match status" value="1"/>
</dbReference>
<organism evidence="10">
    <name type="scientific">Tunturiibacter psychrotolerans</name>
    <dbReference type="NCBI Taxonomy" id="3069686"/>
    <lineage>
        <taxon>Bacteria</taxon>
        <taxon>Pseudomonadati</taxon>
        <taxon>Acidobacteriota</taxon>
        <taxon>Terriglobia</taxon>
        <taxon>Terriglobales</taxon>
        <taxon>Acidobacteriaceae</taxon>
        <taxon>Tunturiibacter</taxon>
    </lineage>
</organism>
<name>A0AAU7ZPV8_9BACT</name>
<evidence type="ECO:0000256" key="8">
    <source>
        <dbReference type="SAM" id="MobiDB-lite"/>
    </source>
</evidence>
<dbReference type="Gene3D" id="2.60.40.1120">
    <property type="entry name" value="Carboxypeptidase-like, regulatory domain"/>
    <property type="match status" value="1"/>
</dbReference>
<dbReference type="InterPro" id="IPR008969">
    <property type="entry name" value="CarboxyPept-like_regulatory"/>
</dbReference>
<evidence type="ECO:0000256" key="7">
    <source>
        <dbReference type="ARBA" id="ARBA00023237"/>
    </source>
</evidence>
<feature type="region of interest" description="Disordered" evidence="8">
    <location>
        <begin position="1131"/>
        <end position="1155"/>
    </location>
</feature>